<dbReference type="Proteomes" id="UP000070258">
    <property type="component" value="Unassembled WGS sequence"/>
</dbReference>
<protein>
    <submittedName>
        <fullName evidence="3">Uncharacterized protein</fullName>
    </submittedName>
</protein>
<sequence>MSGEWWRTEEVVVRVLPAKLVTALLAEPRGWSATIRWLRGVRPSGESFTHHRDVVIILWVIVAMTVLEGAVVDVILRVVLGPSPWVWIALGLHVYAVVMIVAVYAGMVTRPHSLDSGMLRLRTGLGAEVAVPVVAIDAAQAGRYPSFDRSGWKVDGDGDATLATREANLRLSLAPDMTVRINGRVRPAPRSIHLTVDEPRRLAAAIAEARDGAPSGIPDDAVRPAPAPS</sequence>
<proteinExistence type="predicted"/>
<organism evidence="3 4">
    <name type="scientific">Tsukamurella pseudospumae</name>
    <dbReference type="NCBI Taxonomy" id="239498"/>
    <lineage>
        <taxon>Bacteria</taxon>
        <taxon>Bacillati</taxon>
        <taxon>Actinomycetota</taxon>
        <taxon>Actinomycetes</taxon>
        <taxon>Mycobacteriales</taxon>
        <taxon>Tsukamurellaceae</taxon>
        <taxon>Tsukamurella</taxon>
    </lineage>
</organism>
<dbReference type="STRING" id="239498.AXK60_01605"/>
<dbReference type="RefSeq" id="WP_068569229.1">
    <property type="nucleotide sequence ID" value="NZ_LSRF01000001.1"/>
</dbReference>
<dbReference type="OrthoDB" id="4775388at2"/>
<dbReference type="EMBL" id="LSRF01000001">
    <property type="protein sequence ID" value="KXP14617.1"/>
    <property type="molecule type" value="Genomic_DNA"/>
</dbReference>
<gene>
    <name evidence="3" type="ORF">AXK60_01605</name>
</gene>
<name>A0A138AVX2_9ACTN</name>
<reference evidence="4" key="1">
    <citation type="submission" date="2016-02" db="EMBL/GenBank/DDBJ databases">
        <authorList>
            <person name="Wen L."/>
            <person name="He K."/>
            <person name="Yang H."/>
        </authorList>
    </citation>
    <scope>NUCLEOTIDE SEQUENCE [LARGE SCALE GENOMIC DNA]</scope>
    <source>
        <strain evidence="4">JCM 15929</strain>
    </source>
</reference>
<feature type="transmembrane region" description="Helical" evidence="2">
    <location>
        <begin position="54"/>
        <end position="79"/>
    </location>
</feature>
<comment type="caution">
    <text evidence="3">The sequence shown here is derived from an EMBL/GenBank/DDBJ whole genome shotgun (WGS) entry which is preliminary data.</text>
</comment>
<evidence type="ECO:0000313" key="3">
    <source>
        <dbReference type="EMBL" id="KXP14617.1"/>
    </source>
</evidence>
<accession>A0A138AVX2</accession>
<keyword evidence="2" id="KW-1133">Transmembrane helix</keyword>
<keyword evidence="2" id="KW-0812">Transmembrane</keyword>
<feature type="region of interest" description="Disordered" evidence="1">
    <location>
        <begin position="209"/>
        <end position="229"/>
    </location>
</feature>
<keyword evidence="2" id="KW-0472">Membrane</keyword>
<evidence type="ECO:0000256" key="1">
    <source>
        <dbReference type="SAM" id="MobiDB-lite"/>
    </source>
</evidence>
<dbReference type="AlphaFoldDB" id="A0A138AVX2"/>
<feature type="transmembrane region" description="Helical" evidence="2">
    <location>
        <begin position="85"/>
        <end position="108"/>
    </location>
</feature>
<evidence type="ECO:0000313" key="4">
    <source>
        <dbReference type="Proteomes" id="UP000070258"/>
    </source>
</evidence>
<evidence type="ECO:0000256" key="2">
    <source>
        <dbReference type="SAM" id="Phobius"/>
    </source>
</evidence>